<evidence type="ECO:0000313" key="5">
    <source>
        <dbReference type="Proteomes" id="UP001150830"/>
    </source>
</evidence>
<gene>
    <name evidence="4" type="ORF">OUO13_15540</name>
</gene>
<dbReference type="InterPro" id="IPR007730">
    <property type="entry name" value="SPOR-like_dom"/>
</dbReference>
<dbReference type="PANTHER" id="PTHR38687:SF1">
    <property type="entry name" value="CELL DIVISION PROTEIN DEDD"/>
    <property type="match status" value="1"/>
</dbReference>
<sequence>MDKHLKKRILGAVVTVVVLAIALPVVIDGSRQQLPIGDDMPPMPPMPDWAEVENQQRIRIDLDKLARGEPQGELMPPTDEAVVNAPDAASAAAADEVATAAQPEVPMDGGDELASQAALAQQQIQNDELARQQAQDLALKQAAALKQEQDLAQKKAQELAQKQALALKQEQELAQKKAEELAQKQALAQKAAAEMAKPAVPPAPVAPAAAPTVAKNSGQPGAVDASGLPYAWVIQIGAFSQQANGDAVRDRLRRDGFKAYSTTESDGLTRVYAGPEVSEAEAERVRVRLQLALDRSDLRLKRYVPR</sequence>
<protein>
    <submittedName>
        <fullName evidence="4">SPOR domain-containing protein</fullName>
    </submittedName>
</protein>
<dbReference type="Gene3D" id="3.30.70.1070">
    <property type="entry name" value="Sporulation related repeat"/>
    <property type="match status" value="1"/>
</dbReference>
<dbReference type="GO" id="GO:0042834">
    <property type="term" value="F:peptidoglycan binding"/>
    <property type="evidence" value="ECO:0007669"/>
    <property type="project" value="InterPro"/>
</dbReference>
<keyword evidence="1" id="KW-0175">Coiled coil</keyword>
<dbReference type="GO" id="GO:0032506">
    <property type="term" value="P:cytokinetic process"/>
    <property type="evidence" value="ECO:0007669"/>
    <property type="project" value="TreeGrafter"/>
</dbReference>
<evidence type="ECO:0000256" key="2">
    <source>
        <dbReference type="SAM" id="Phobius"/>
    </source>
</evidence>
<dbReference type="SUPFAM" id="SSF110997">
    <property type="entry name" value="Sporulation related repeat"/>
    <property type="match status" value="1"/>
</dbReference>
<organism evidence="4 5">
    <name type="scientific">Parathalassolituus penaei</name>
    <dbReference type="NCBI Taxonomy" id="2997323"/>
    <lineage>
        <taxon>Bacteria</taxon>
        <taxon>Pseudomonadati</taxon>
        <taxon>Pseudomonadota</taxon>
        <taxon>Gammaproteobacteria</taxon>
        <taxon>Oceanospirillales</taxon>
        <taxon>Oceanospirillaceae</taxon>
        <taxon>Parathalassolituus</taxon>
    </lineage>
</organism>
<feature type="transmembrane region" description="Helical" evidence="2">
    <location>
        <begin position="9"/>
        <end position="27"/>
    </location>
</feature>
<name>A0A9X3EG45_9GAMM</name>
<evidence type="ECO:0000256" key="1">
    <source>
        <dbReference type="SAM" id="Coils"/>
    </source>
</evidence>
<feature type="coiled-coil region" evidence="1">
    <location>
        <begin position="117"/>
        <end position="194"/>
    </location>
</feature>
<dbReference type="GO" id="GO:0030428">
    <property type="term" value="C:cell septum"/>
    <property type="evidence" value="ECO:0007669"/>
    <property type="project" value="TreeGrafter"/>
</dbReference>
<evidence type="ECO:0000313" key="4">
    <source>
        <dbReference type="EMBL" id="MCY0966600.1"/>
    </source>
</evidence>
<reference evidence="4" key="1">
    <citation type="submission" date="2022-11" db="EMBL/GenBank/DDBJ databases">
        <title>Parathalassolutuus dongxingensis gen. nov., sp. nov., a novel member of family Oceanospirillaceae isolated from a coastal shrimp pond in Guangxi, China.</title>
        <authorList>
            <person name="Chen H."/>
        </authorList>
    </citation>
    <scope>NUCLEOTIDE SEQUENCE</scope>
    <source>
        <strain evidence="4">G-43</strain>
    </source>
</reference>
<keyword evidence="2" id="KW-0472">Membrane</keyword>
<proteinExistence type="predicted"/>
<accession>A0A9X3EG45</accession>
<keyword evidence="5" id="KW-1185">Reference proteome</keyword>
<feature type="domain" description="SPOR" evidence="3">
    <location>
        <begin position="226"/>
        <end position="306"/>
    </location>
</feature>
<dbReference type="PROSITE" id="PS51724">
    <property type="entry name" value="SPOR"/>
    <property type="match status" value="1"/>
</dbReference>
<dbReference type="PANTHER" id="PTHR38687">
    <property type="entry name" value="CELL DIVISION PROTEIN DEDD-RELATED"/>
    <property type="match status" value="1"/>
</dbReference>
<dbReference type="InterPro" id="IPR036680">
    <property type="entry name" value="SPOR-like_sf"/>
</dbReference>
<evidence type="ECO:0000259" key="3">
    <source>
        <dbReference type="PROSITE" id="PS51724"/>
    </source>
</evidence>
<comment type="caution">
    <text evidence="4">The sequence shown here is derived from an EMBL/GenBank/DDBJ whole genome shotgun (WGS) entry which is preliminary data.</text>
</comment>
<keyword evidence="2" id="KW-0812">Transmembrane</keyword>
<dbReference type="Pfam" id="PF05036">
    <property type="entry name" value="SPOR"/>
    <property type="match status" value="1"/>
</dbReference>
<dbReference type="EMBL" id="JAPNOA010000056">
    <property type="protein sequence ID" value="MCY0966600.1"/>
    <property type="molecule type" value="Genomic_DNA"/>
</dbReference>
<dbReference type="Proteomes" id="UP001150830">
    <property type="component" value="Unassembled WGS sequence"/>
</dbReference>
<dbReference type="GO" id="GO:0032153">
    <property type="term" value="C:cell division site"/>
    <property type="evidence" value="ECO:0007669"/>
    <property type="project" value="TreeGrafter"/>
</dbReference>
<keyword evidence="2" id="KW-1133">Transmembrane helix</keyword>
<dbReference type="AlphaFoldDB" id="A0A9X3EG45"/>
<dbReference type="InterPro" id="IPR052521">
    <property type="entry name" value="Cell_div_SPOR-domain"/>
</dbReference>
<dbReference type="RefSeq" id="WP_283174803.1">
    <property type="nucleotide sequence ID" value="NZ_JAPNOA010000056.1"/>
</dbReference>